<sequence length="94" mass="10689">MRQAYDTNQKYSFGISCLPCRCVKQLIIPLLWNFKQRLFSYSEDFISPRSARVLGRGPSCCAYLLPLLAIPLASIRGHSLTRFVGNFFQLPCPS</sequence>
<name>A0A059AQZ8_EUCGR</name>
<dbReference type="EMBL" id="KK198761">
    <property type="protein sequence ID" value="KCW56106.1"/>
    <property type="molecule type" value="Genomic_DNA"/>
</dbReference>
<protein>
    <submittedName>
        <fullName evidence="1">Uncharacterized protein</fullName>
    </submittedName>
</protein>
<dbReference type="AlphaFoldDB" id="A0A059AQZ8"/>
<gene>
    <name evidence="1" type="ORF">EUGRSUZ_I01861</name>
</gene>
<organism evidence="1">
    <name type="scientific">Eucalyptus grandis</name>
    <name type="common">Flooded gum</name>
    <dbReference type="NCBI Taxonomy" id="71139"/>
    <lineage>
        <taxon>Eukaryota</taxon>
        <taxon>Viridiplantae</taxon>
        <taxon>Streptophyta</taxon>
        <taxon>Embryophyta</taxon>
        <taxon>Tracheophyta</taxon>
        <taxon>Spermatophyta</taxon>
        <taxon>Magnoliopsida</taxon>
        <taxon>eudicotyledons</taxon>
        <taxon>Gunneridae</taxon>
        <taxon>Pentapetalae</taxon>
        <taxon>rosids</taxon>
        <taxon>malvids</taxon>
        <taxon>Myrtales</taxon>
        <taxon>Myrtaceae</taxon>
        <taxon>Myrtoideae</taxon>
        <taxon>Eucalypteae</taxon>
        <taxon>Eucalyptus</taxon>
    </lineage>
</organism>
<proteinExistence type="predicted"/>
<evidence type="ECO:0000313" key="1">
    <source>
        <dbReference type="EMBL" id="KCW56106.1"/>
    </source>
</evidence>
<dbReference type="InParanoid" id="A0A059AQZ8"/>
<accession>A0A059AQZ8</accession>
<dbReference type="Gramene" id="KCW56106">
    <property type="protein sequence ID" value="KCW56106"/>
    <property type="gene ID" value="EUGRSUZ_I01861"/>
</dbReference>
<reference evidence="1" key="1">
    <citation type="submission" date="2013-07" db="EMBL/GenBank/DDBJ databases">
        <title>The genome of Eucalyptus grandis.</title>
        <authorList>
            <person name="Schmutz J."/>
            <person name="Hayes R."/>
            <person name="Myburg A."/>
            <person name="Tuskan G."/>
            <person name="Grattapaglia D."/>
            <person name="Rokhsar D.S."/>
        </authorList>
    </citation>
    <scope>NUCLEOTIDE SEQUENCE</scope>
    <source>
        <tissue evidence="1">Leaf extractions</tissue>
    </source>
</reference>